<dbReference type="InterPro" id="IPR000448">
    <property type="entry name" value="Rhabdo_ncapsid"/>
</dbReference>
<dbReference type="GO" id="GO:0019013">
    <property type="term" value="C:viral nucleocapsid"/>
    <property type="evidence" value="ECO:0007669"/>
    <property type="project" value="UniProtKB-KW"/>
</dbReference>
<comment type="subcellular location">
    <subcellularLocation>
        <location evidence="1">Host cytoplasm</location>
    </subcellularLocation>
    <subcellularLocation>
        <location evidence="2">Virion</location>
    </subcellularLocation>
</comment>
<evidence type="ECO:0000256" key="6">
    <source>
        <dbReference type="ARBA" id="ARBA00022844"/>
    </source>
</evidence>
<dbReference type="GO" id="GO:1990904">
    <property type="term" value="C:ribonucleoprotein complex"/>
    <property type="evidence" value="ECO:0007669"/>
    <property type="project" value="UniProtKB-KW"/>
</dbReference>
<keyword evidence="8 13" id="KW-0543">Viral nucleoprotein</keyword>
<dbReference type="EMBL" id="MT224147">
    <property type="protein sequence ID" value="QQP18745.1"/>
    <property type="molecule type" value="Viral_cRNA"/>
</dbReference>
<evidence type="ECO:0000256" key="11">
    <source>
        <dbReference type="ARBA" id="ARBA00033344"/>
    </source>
</evidence>
<evidence type="ECO:0000256" key="5">
    <source>
        <dbReference type="ARBA" id="ARBA00022561"/>
    </source>
</evidence>
<dbReference type="InterPro" id="IPR023330">
    <property type="entry name" value="Rhabdovirus_ncapsid_N"/>
</dbReference>
<organism evidence="13">
    <name type="scientific">Soybean thrips rhabdo-like virus 1</name>
    <dbReference type="NCBI Taxonomy" id="2802235"/>
    <lineage>
        <taxon>Viruses</taxon>
        <taxon>Riboviria</taxon>
        <taxon>Orthornavirae</taxon>
        <taxon>Negarnaviricota</taxon>
        <taxon>Haploviricotina</taxon>
        <taxon>Monjiviricetes</taxon>
        <taxon>Mononegavirales</taxon>
        <taxon>Rhabdoviridae</taxon>
        <taxon>Alpharhabdovirinae</taxon>
        <taxon>Betathriprhavirus</taxon>
        <taxon>Betathriprhavirus variabilis</taxon>
    </lineage>
</organism>
<keyword evidence="5" id="KW-0167">Capsid protein</keyword>
<keyword evidence="7" id="KW-0694">RNA-binding</keyword>
<proteinExistence type="predicted"/>
<sequence length="428" mass="48495">MDQLLTVKLGPGKFKKVEVPEISQDLQYQYPSEWFKKNPNCKPPILIPKSDLSNEDLGSLVSIVWTKGETFDEMFEFVVRYVQKNFIATLDEDWLSYGVTIGVKGKDITPLDLLDVSDRPYEPEKQKGTKLTSQGEAQKVCEILSLYRYQNASQSAGDYGQQILDRLGKVFKEPPFSVKELDSANISTNSSWGSTDNFRKLVAAIDMFFNKFPDHRFAKIKVATLSSRFRDCGGLSAIKFLTGLIGTSTTSEALKYVMDSRAGAEIVRLSNDRGEMILPNSYFPYFRDLALCPKSPYSSSANPAIYNFTYCLGTFLGRTRAFNARLFSDDGIRNSVNLAAYVAYYVGNWVKTEIVLESAEVLDMLNNKQSKDDEDDESEVHDHLFIYTAILKHNGSVPKEIKDQLKKEMERQKEMREGTIGFYIKSSF</sequence>
<evidence type="ECO:0000256" key="2">
    <source>
        <dbReference type="ARBA" id="ARBA00004328"/>
    </source>
</evidence>
<dbReference type="InterPro" id="IPR023331">
    <property type="entry name" value="Rhabdovirus_ncapsid_C"/>
</dbReference>
<evidence type="ECO:0000256" key="7">
    <source>
        <dbReference type="ARBA" id="ARBA00022884"/>
    </source>
</evidence>
<reference evidence="13" key="1">
    <citation type="journal article" date="2020" name="Viruses">
        <title>Soybean Thrips (Thysanoptera: Thripidae) Harbor Highly Diverse Populations of Arthropod, Fungal and Plant Viruses.</title>
        <authorList>
            <person name="Thekke-Veetil T."/>
            <person name="Lagos-Kutz D."/>
            <person name="McCoppin N.K."/>
            <person name="Hartman G.L."/>
            <person name="Ju H.K."/>
            <person name="Lim H.S."/>
            <person name="Domier L.L."/>
        </authorList>
    </citation>
    <scope>NUCLEOTIDE SEQUENCE</scope>
    <source>
        <strain evidence="13">STN1</strain>
    </source>
</reference>
<keyword evidence="10" id="KW-0687">Ribonucleoprotein</keyword>
<evidence type="ECO:0000256" key="1">
    <source>
        <dbReference type="ARBA" id="ARBA00004192"/>
    </source>
</evidence>
<dbReference type="GO" id="GO:0003723">
    <property type="term" value="F:RNA binding"/>
    <property type="evidence" value="ECO:0007669"/>
    <property type="project" value="UniProtKB-KW"/>
</dbReference>
<feature type="domain" description="Rhabdovirus nucleocapsid" evidence="12">
    <location>
        <begin position="23"/>
        <end position="375"/>
    </location>
</feature>
<name>A0A7T8JIF5_9RHAB</name>
<dbReference type="InterPro" id="IPR035961">
    <property type="entry name" value="Rhabdovirus_nucleoprotein-like"/>
</dbReference>
<evidence type="ECO:0000256" key="3">
    <source>
        <dbReference type="ARBA" id="ARBA00014389"/>
    </source>
</evidence>
<evidence type="ECO:0000256" key="4">
    <source>
        <dbReference type="ARBA" id="ARBA00022497"/>
    </source>
</evidence>
<keyword evidence="6" id="KW-0946">Virion</keyword>
<evidence type="ECO:0000313" key="13">
    <source>
        <dbReference type="EMBL" id="QQP18745.1"/>
    </source>
</evidence>
<protein>
    <recommendedName>
        <fullName evidence="3">Nucleoprotein</fullName>
    </recommendedName>
    <alternativeName>
        <fullName evidence="11">Nucleocapsid protein</fullName>
    </alternativeName>
</protein>
<keyword evidence="9" id="KW-1035">Host cytoplasm</keyword>
<dbReference type="Gene3D" id="1.10.3570.10">
    <property type="entry name" value="Rhabdovirus nucleocapsid protein like domain"/>
    <property type="match status" value="1"/>
</dbReference>
<dbReference type="GO" id="GO:0019029">
    <property type="term" value="C:helical viral capsid"/>
    <property type="evidence" value="ECO:0007669"/>
    <property type="project" value="UniProtKB-KW"/>
</dbReference>
<dbReference type="Pfam" id="PF00945">
    <property type="entry name" value="Rhabdo_ncap"/>
    <property type="match status" value="1"/>
</dbReference>
<evidence type="ECO:0000256" key="9">
    <source>
        <dbReference type="ARBA" id="ARBA00023200"/>
    </source>
</evidence>
<dbReference type="Gene3D" id="1.10.3610.10">
    <property type="entry name" value="Nucleoprotein"/>
    <property type="match status" value="1"/>
</dbReference>
<evidence type="ECO:0000259" key="12">
    <source>
        <dbReference type="Pfam" id="PF00945"/>
    </source>
</evidence>
<accession>A0A7T8JIF5</accession>
<evidence type="ECO:0000256" key="8">
    <source>
        <dbReference type="ARBA" id="ARBA00023086"/>
    </source>
</evidence>
<dbReference type="GO" id="GO:0030430">
    <property type="term" value="C:host cell cytoplasm"/>
    <property type="evidence" value="ECO:0007669"/>
    <property type="project" value="UniProtKB-SubCell"/>
</dbReference>
<evidence type="ECO:0000256" key="10">
    <source>
        <dbReference type="ARBA" id="ARBA00023274"/>
    </source>
</evidence>
<keyword evidence="4" id="KW-1139">Helical capsid protein</keyword>
<dbReference type="SUPFAM" id="SSF140809">
    <property type="entry name" value="Rhabdovirus nucleoprotein-like"/>
    <property type="match status" value="1"/>
</dbReference>